<dbReference type="InterPro" id="IPR016032">
    <property type="entry name" value="Sig_transdc_resp-reg_C-effctor"/>
</dbReference>
<dbReference type="GO" id="GO:0000160">
    <property type="term" value="P:phosphorelay signal transduction system"/>
    <property type="evidence" value="ECO:0007669"/>
    <property type="project" value="InterPro"/>
</dbReference>
<dbReference type="Gene3D" id="3.40.50.2300">
    <property type="match status" value="1"/>
</dbReference>
<dbReference type="RefSeq" id="WP_369600051.1">
    <property type="nucleotide sequence ID" value="NZ_CP154858.1"/>
</dbReference>
<keyword evidence="1" id="KW-0238">DNA-binding</keyword>
<dbReference type="InterPro" id="IPR000792">
    <property type="entry name" value="Tscrpt_reg_LuxR_C"/>
</dbReference>
<sequence>MSSNDTVHILIVDDHPMMRKGIRDLLELEPDLELAGEAATGEEAIRQAVANEPDVILLDLNMRGMGGLDTLRNLREADVFCRILVFTVSDNRQDVLACLRNGADGYVLKDAEPEDLLDSIRRVAAGRTVISDELAHVLADAIRQRDNGPSSKLDLLTAREREILVKIKEGLSNKMIGAQLNITEGTVKVHVKNLLKKMNFRSRVEAAVWATENL</sequence>
<gene>
    <name evidence="5" type="primary">narL</name>
    <name evidence="5" type="ORF">AAIA72_09310</name>
</gene>
<dbReference type="SUPFAM" id="SSF46894">
    <property type="entry name" value="C-terminal effector domain of the bipartite response regulators"/>
    <property type="match status" value="1"/>
</dbReference>
<dbReference type="PROSITE" id="PS50043">
    <property type="entry name" value="HTH_LUXR_2"/>
    <property type="match status" value="1"/>
</dbReference>
<feature type="modified residue" description="4-aspartylphosphate" evidence="2">
    <location>
        <position position="59"/>
    </location>
</feature>
<dbReference type="Pfam" id="PF00072">
    <property type="entry name" value="Response_reg"/>
    <property type="match status" value="1"/>
</dbReference>
<reference evidence="5" key="1">
    <citation type="submission" date="2024-05" db="EMBL/GenBank/DDBJ databases">
        <title>Genome sequencing of novel strain.</title>
        <authorList>
            <person name="Ganbat D."/>
            <person name="Ganbat S."/>
            <person name="Lee S.-J."/>
        </authorList>
    </citation>
    <scope>NUCLEOTIDE SEQUENCE</scope>
    <source>
        <strain evidence="5">SMD15-11</strain>
    </source>
</reference>
<dbReference type="GO" id="GO:0006355">
    <property type="term" value="P:regulation of DNA-templated transcription"/>
    <property type="evidence" value="ECO:0007669"/>
    <property type="project" value="InterPro"/>
</dbReference>
<evidence type="ECO:0000313" key="5">
    <source>
        <dbReference type="EMBL" id="XDT71010.1"/>
    </source>
</evidence>
<dbReference type="PROSITE" id="PS50110">
    <property type="entry name" value="RESPONSE_REGULATORY"/>
    <property type="match status" value="1"/>
</dbReference>
<evidence type="ECO:0000259" key="4">
    <source>
        <dbReference type="PROSITE" id="PS50110"/>
    </source>
</evidence>
<dbReference type="NCBIfam" id="NF007935">
    <property type="entry name" value="PRK10651.1"/>
    <property type="match status" value="1"/>
</dbReference>
<dbReference type="InterPro" id="IPR001789">
    <property type="entry name" value="Sig_transdc_resp-reg_receiver"/>
</dbReference>
<dbReference type="SUPFAM" id="SSF52172">
    <property type="entry name" value="CheY-like"/>
    <property type="match status" value="1"/>
</dbReference>
<proteinExistence type="predicted"/>
<dbReference type="PANTHER" id="PTHR43214">
    <property type="entry name" value="TWO-COMPONENT RESPONSE REGULATOR"/>
    <property type="match status" value="1"/>
</dbReference>
<feature type="domain" description="HTH luxR-type" evidence="3">
    <location>
        <begin position="149"/>
        <end position="214"/>
    </location>
</feature>
<dbReference type="GO" id="GO:0003677">
    <property type="term" value="F:DNA binding"/>
    <property type="evidence" value="ECO:0007669"/>
    <property type="project" value="UniProtKB-KW"/>
</dbReference>
<dbReference type="PANTHER" id="PTHR43214:SF38">
    <property type="entry name" value="NITRATE_NITRITE RESPONSE REGULATOR PROTEIN NARL"/>
    <property type="match status" value="1"/>
</dbReference>
<dbReference type="InterPro" id="IPR011006">
    <property type="entry name" value="CheY-like_superfamily"/>
</dbReference>
<dbReference type="PROSITE" id="PS00622">
    <property type="entry name" value="HTH_LUXR_1"/>
    <property type="match status" value="1"/>
</dbReference>
<keyword evidence="2" id="KW-0597">Phosphoprotein</keyword>
<dbReference type="PRINTS" id="PR00038">
    <property type="entry name" value="HTHLUXR"/>
</dbReference>
<evidence type="ECO:0000259" key="3">
    <source>
        <dbReference type="PROSITE" id="PS50043"/>
    </source>
</evidence>
<dbReference type="EMBL" id="CP154858">
    <property type="protein sequence ID" value="XDT71010.1"/>
    <property type="molecule type" value="Genomic_DNA"/>
</dbReference>
<feature type="domain" description="Response regulatory" evidence="4">
    <location>
        <begin position="8"/>
        <end position="124"/>
    </location>
</feature>
<dbReference type="AlphaFoldDB" id="A0AB39USK7"/>
<dbReference type="SMART" id="SM00421">
    <property type="entry name" value="HTH_LUXR"/>
    <property type="match status" value="1"/>
</dbReference>
<dbReference type="Pfam" id="PF00196">
    <property type="entry name" value="GerE"/>
    <property type="match status" value="1"/>
</dbReference>
<evidence type="ECO:0000256" key="2">
    <source>
        <dbReference type="PROSITE-ProRule" id="PRU00169"/>
    </source>
</evidence>
<evidence type="ECO:0000256" key="1">
    <source>
        <dbReference type="ARBA" id="ARBA00023125"/>
    </source>
</evidence>
<name>A0AB39USK7_9GAMM</name>
<protein>
    <submittedName>
        <fullName evidence="5">Two-component system response regulator NarL</fullName>
    </submittedName>
</protein>
<accession>A0AB39USK7</accession>
<organism evidence="5">
    <name type="scientific">Thermohahella caldifontis</name>
    <dbReference type="NCBI Taxonomy" id="3142973"/>
    <lineage>
        <taxon>Bacteria</taxon>
        <taxon>Pseudomonadati</taxon>
        <taxon>Pseudomonadota</taxon>
        <taxon>Gammaproteobacteria</taxon>
        <taxon>Oceanospirillales</taxon>
        <taxon>Hahellaceae</taxon>
        <taxon>Thermohahella</taxon>
    </lineage>
</organism>
<dbReference type="InterPro" id="IPR039420">
    <property type="entry name" value="WalR-like"/>
</dbReference>
<dbReference type="SMART" id="SM00448">
    <property type="entry name" value="REC"/>
    <property type="match status" value="1"/>
</dbReference>
<dbReference type="CDD" id="cd06170">
    <property type="entry name" value="LuxR_C_like"/>
    <property type="match status" value="1"/>
</dbReference>
<dbReference type="KEGG" id="tcd:AAIA72_09310"/>